<dbReference type="InterPro" id="IPR006175">
    <property type="entry name" value="YjgF/YER057c/UK114"/>
</dbReference>
<name>A0A1H2G4T7_9ACTN</name>
<organism evidence="2 3">
    <name type="scientific">Jiangella alkaliphila</name>
    <dbReference type="NCBI Taxonomy" id="419479"/>
    <lineage>
        <taxon>Bacteria</taxon>
        <taxon>Bacillati</taxon>
        <taxon>Actinomycetota</taxon>
        <taxon>Actinomycetes</taxon>
        <taxon>Jiangellales</taxon>
        <taxon>Jiangellaceae</taxon>
        <taxon>Jiangella</taxon>
    </lineage>
</organism>
<dbReference type="GO" id="GO:0019239">
    <property type="term" value="F:deaminase activity"/>
    <property type="evidence" value="ECO:0007669"/>
    <property type="project" value="TreeGrafter"/>
</dbReference>
<dbReference type="SUPFAM" id="SSF55298">
    <property type="entry name" value="YjgF-like"/>
    <property type="match status" value="1"/>
</dbReference>
<dbReference type="GO" id="GO:0005829">
    <property type="term" value="C:cytosol"/>
    <property type="evidence" value="ECO:0007669"/>
    <property type="project" value="TreeGrafter"/>
</dbReference>
<keyword evidence="3" id="KW-1185">Reference proteome</keyword>
<evidence type="ECO:0000313" key="3">
    <source>
        <dbReference type="Proteomes" id="UP000182977"/>
    </source>
</evidence>
<dbReference type="AlphaFoldDB" id="A0A1H2G4T7"/>
<dbReference type="EMBL" id="LT629791">
    <property type="protein sequence ID" value="SDU14642.1"/>
    <property type="molecule type" value="Genomic_DNA"/>
</dbReference>
<accession>A0A1H2G4T7</accession>
<protein>
    <submittedName>
        <fullName evidence="2">Enamine deaminase RidA, house cleaning of reactive enamine intermediates, YjgF/YER057c/UK114 family</fullName>
    </submittedName>
</protein>
<evidence type="ECO:0000313" key="2">
    <source>
        <dbReference type="EMBL" id="SDU14642.1"/>
    </source>
</evidence>
<dbReference type="Gene3D" id="3.30.1330.40">
    <property type="entry name" value="RutC-like"/>
    <property type="match status" value="1"/>
</dbReference>
<dbReference type="InterPro" id="IPR035959">
    <property type="entry name" value="RutC-like_sf"/>
</dbReference>
<dbReference type="PANTHER" id="PTHR11803">
    <property type="entry name" value="2-IMINOBUTANOATE/2-IMINOPROPANOATE DEAMINASE RIDA"/>
    <property type="match status" value="1"/>
</dbReference>
<comment type="similarity">
    <text evidence="1">Belongs to the RutC family.</text>
</comment>
<proteinExistence type="inferred from homology"/>
<gene>
    <name evidence="2" type="ORF">SAMN04488563_0295</name>
</gene>
<dbReference type="STRING" id="419479.SAMN04488563_0295"/>
<dbReference type="Pfam" id="PF01042">
    <property type="entry name" value="Ribonuc_L-PSP"/>
    <property type="match status" value="1"/>
</dbReference>
<dbReference type="PANTHER" id="PTHR11803:SF58">
    <property type="entry name" value="PROTEIN HMF1-RELATED"/>
    <property type="match status" value="1"/>
</dbReference>
<sequence length="129" mass="14111">MERDVVMPPDVYAPTWQFSQAVKVTGGSTVYVSGIMGFRPDGTMPDDIVEQADLVFANLRAVLAAAGGTLDDVVKVTVYVGEDYPSRRDELRDVRSRYFTGTFPASTLVRVAGFADARYRIEVEAVAVL</sequence>
<reference evidence="3" key="1">
    <citation type="submission" date="2016-10" db="EMBL/GenBank/DDBJ databases">
        <authorList>
            <person name="Varghese N."/>
            <person name="Submissions S."/>
        </authorList>
    </citation>
    <scope>NUCLEOTIDE SEQUENCE [LARGE SCALE GENOMIC DNA]</scope>
    <source>
        <strain evidence="3">DSM 45079</strain>
    </source>
</reference>
<evidence type="ECO:0000256" key="1">
    <source>
        <dbReference type="ARBA" id="ARBA00010552"/>
    </source>
</evidence>
<dbReference type="Proteomes" id="UP000182977">
    <property type="component" value="Chromosome I"/>
</dbReference>